<organism evidence="5 6">
    <name type="scientific">Nocardia jinanensis</name>
    <dbReference type="NCBI Taxonomy" id="382504"/>
    <lineage>
        <taxon>Bacteria</taxon>
        <taxon>Bacillati</taxon>
        <taxon>Actinomycetota</taxon>
        <taxon>Actinomycetes</taxon>
        <taxon>Mycobacteriales</taxon>
        <taxon>Nocardiaceae</taxon>
        <taxon>Nocardia</taxon>
    </lineage>
</organism>
<reference evidence="5" key="1">
    <citation type="journal article" date="2014" name="Int. J. Syst. Evol. Microbiol.">
        <title>Complete genome sequence of Corynebacterium casei LMG S-19264T (=DSM 44701T), isolated from a smear-ripened cheese.</title>
        <authorList>
            <consortium name="US DOE Joint Genome Institute (JGI-PGF)"/>
            <person name="Walter F."/>
            <person name="Albersmeier A."/>
            <person name="Kalinowski J."/>
            <person name="Ruckert C."/>
        </authorList>
    </citation>
    <scope>NUCLEOTIDE SEQUENCE</scope>
    <source>
        <strain evidence="5">CGMCC 4.3508</strain>
    </source>
</reference>
<dbReference type="GO" id="GO:0004300">
    <property type="term" value="F:enoyl-CoA hydratase activity"/>
    <property type="evidence" value="ECO:0007669"/>
    <property type="project" value="UniProtKB-EC"/>
</dbReference>
<proteinExistence type="inferred from homology"/>
<dbReference type="EMBL" id="BMMH01000005">
    <property type="protein sequence ID" value="GGL12674.1"/>
    <property type="molecule type" value="Genomic_DNA"/>
</dbReference>
<evidence type="ECO:0000256" key="1">
    <source>
        <dbReference type="ARBA" id="ARBA00005254"/>
    </source>
</evidence>
<dbReference type="PANTHER" id="PTHR11941">
    <property type="entry name" value="ENOYL-COA HYDRATASE-RELATED"/>
    <property type="match status" value="1"/>
</dbReference>
<evidence type="ECO:0000256" key="4">
    <source>
        <dbReference type="ARBA" id="ARBA00023717"/>
    </source>
</evidence>
<gene>
    <name evidence="5" type="ORF">GCM10011588_28930</name>
</gene>
<dbReference type="AlphaFoldDB" id="A0A917RLU3"/>
<dbReference type="InterPro" id="IPR029045">
    <property type="entry name" value="ClpP/crotonase-like_dom_sf"/>
</dbReference>
<dbReference type="GO" id="GO:0006635">
    <property type="term" value="P:fatty acid beta-oxidation"/>
    <property type="evidence" value="ECO:0007669"/>
    <property type="project" value="TreeGrafter"/>
</dbReference>
<protein>
    <submittedName>
        <fullName evidence="5">Enoyl-CoA hydratase</fullName>
    </submittedName>
</protein>
<dbReference type="Gene3D" id="1.10.12.10">
    <property type="entry name" value="Lyase 2-enoyl-coa Hydratase, Chain A, domain 2"/>
    <property type="match status" value="1"/>
</dbReference>
<comment type="catalytic activity">
    <reaction evidence="4">
        <text>a 4-saturated-(3S)-3-hydroxyacyl-CoA = a (3E)-enoyl-CoA + H2O</text>
        <dbReference type="Rhea" id="RHEA:20724"/>
        <dbReference type="ChEBI" id="CHEBI:15377"/>
        <dbReference type="ChEBI" id="CHEBI:58521"/>
        <dbReference type="ChEBI" id="CHEBI:137480"/>
        <dbReference type="EC" id="4.2.1.17"/>
    </reaction>
</comment>
<evidence type="ECO:0000256" key="2">
    <source>
        <dbReference type="ARBA" id="ARBA00023239"/>
    </source>
</evidence>
<dbReference type="InterPro" id="IPR014748">
    <property type="entry name" value="Enoyl-CoA_hydra_C"/>
</dbReference>
<dbReference type="Gene3D" id="3.90.226.10">
    <property type="entry name" value="2-enoyl-CoA Hydratase, Chain A, domain 1"/>
    <property type="match status" value="1"/>
</dbReference>
<evidence type="ECO:0000313" key="6">
    <source>
        <dbReference type="Proteomes" id="UP000638263"/>
    </source>
</evidence>
<dbReference type="Pfam" id="PF00378">
    <property type="entry name" value="ECH_1"/>
    <property type="match status" value="1"/>
</dbReference>
<keyword evidence="2" id="KW-0456">Lyase</keyword>
<comment type="catalytic activity">
    <reaction evidence="3">
        <text>a (3S)-3-hydroxyacyl-CoA = a (2E)-enoyl-CoA + H2O</text>
        <dbReference type="Rhea" id="RHEA:16105"/>
        <dbReference type="ChEBI" id="CHEBI:15377"/>
        <dbReference type="ChEBI" id="CHEBI:57318"/>
        <dbReference type="ChEBI" id="CHEBI:58856"/>
        <dbReference type="EC" id="4.2.1.17"/>
    </reaction>
</comment>
<keyword evidence="6" id="KW-1185">Reference proteome</keyword>
<accession>A0A917RLU3</accession>
<evidence type="ECO:0000313" key="5">
    <source>
        <dbReference type="EMBL" id="GGL12674.1"/>
    </source>
</evidence>
<name>A0A917RLU3_9NOCA</name>
<evidence type="ECO:0000256" key="3">
    <source>
        <dbReference type="ARBA" id="ARBA00023709"/>
    </source>
</evidence>
<dbReference type="PANTHER" id="PTHR11941:SF54">
    <property type="entry name" value="ENOYL-COA HYDRATASE, MITOCHONDRIAL"/>
    <property type="match status" value="1"/>
</dbReference>
<sequence length="254" mass="26543">MSGRTVTDTSAAGIARIHMTGDDGNPLDLALVRELADTLDRLDKDPAVRAAVLISTGKHFCAGATAKFTEGQAAWSTADLYAEVPRIAAFGKPLVAALNGAAVGGGAGLALLADWRQMAADARLQINFSRLGYTPGFGLTRTLPDLIGAHRATELLISGRRVTAAEAQSLGLCDAVSEPGSLVADSLARAAEFAQGAPLAVRAIKQHSRRGLLADLPAILRDELAQQTQLKKTADYAEGMSAARERRSAAFIGR</sequence>
<comment type="caution">
    <text evidence="5">The sequence shown here is derived from an EMBL/GenBank/DDBJ whole genome shotgun (WGS) entry which is preliminary data.</text>
</comment>
<comment type="similarity">
    <text evidence="1">Belongs to the enoyl-CoA hydratase/isomerase family.</text>
</comment>
<dbReference type="InterPro" id="IPR001753">
    <property type="entry name" value="Enoyl-CoA_hydra/iso"/>
</dbReference>
<dbReference type="Proteomes" id="UP000638263">
    <property type="component" value="Unassembled WGS sequence"/>
</dbReference>
<reference evidence="5" key="2">
    <citation type="submission" date="2020-09" db="EMBL/GenBank/DDBJ databases">
        <authorList>
            <person name="Sun Q."/>
            <person name="Zhou Y."/>
        </authorList>
    </citation>
    <scope>NUCLEOTIDE SEQUENCE</scope>
    <source>
        <strain evidence="5">CGMCC 4.3508</strain>
    </source>
</reference>
<dbReference type="CDD" id="cd06558">
    <property type="entry name" value="crotonase-like"/>
    <property type="match status" value="1"/>
</dbReference>
<dbReference type="SUPFAM" id="SSF52096">
    <property type="entry name" value="ClpP/crotonase"/>
    <property type="match status" value="1"/>
</dbReference>